<protein>
    <submittedName>
        <fullName evidence="2">Uncharacterized protein</fullName>
    </submittedName>
</protein>
<evidence type="ECO:0000313" key="2">
    <source>
        <dbReference type="WBParaSite" id="PS1159_v2.g7674.t1"/>
    </source>
</evidence>
<dbReference type="WBParaSite" id="PS1159_v2.g7674.t1">
    <property type="protein sequence ID" value="PS1159_v2.g7674.t1"/>
    <property type="gene ID" value="PS1159_v2.g7674"/>
</dbReference>
<sequence>MSVMSTNKSDFVIDLQNVFNLPNTCQDVNVKEEFCWGAGDQQLFEGEAVEFDME</sequence>
<reference evidence="2" key="1">
    <citation type="submission" date="2022-11" db="UniProtKB">
        <authorList>
            <consortium name="WormBaseParasite"/>
        </authorList>
    </citation>
    <scope>IDENTIFICATION</scope>
</reference>
<evidence type="ECO:0000313" key="1">
    <source>
        <dbReference type="Proteomes" id="UP000887580"/>
    </source>
</evidence>
<name>A0AC35GQJ8_9BILA</name>
<accession>A0AC35GQJ8</accession>
<proteinExistence type="predicted"/>
<dbReference type="Proteomes" id="UP000887580">
    <property type="component" value="Unplaced"/>
</dbReference>
<organism evidence="1 2">
    <name type="scientific">Panagrolaimus sp. PS1159</name>
    <dbReference type="NCBI Taxonomy" id="55785"/>
    <lineage>
        <taxon>Eukaryota</taxon>
        <taxon>Metazoa</taxon>
        <taxon>Ecdysozoa</taxon>
        <taxon>Nematoda</taxon>
        <taxon>Chromadorea</taxon>
        <taxon>Rhabditida</taxon>
        <taxon>Tylenchina</taxon>
        <taxon>Panagrolaimomorpha</taxon>
        <taxon>Panagrolaimoidea</taxon>
        <taxon>Panagrolaimidae</taxon>
        <taxon>Panagrolaimus</taxon>
    </lineage>
</organism>